<reference evidence="4" key="1">
    <citation type="submission" date="2010-02" db="EMBL/GenBank/DDBJ databases">
        <title>Complete sequence of Desulfurivibrio alkaliphilus AHT2.</title>
        <authorList>
            <consortium name="US DOE Joint Genome Institute"/>
            <person name="Pitluck S."/>
            <person name="Chertkov O."/>
            <person name="Detter J.C."/>
            <person name="Han C."/>
            <person name="Tapia R."/>
            <person name="Larimer F."/>
            <person name="Land M."/>
            <person name="Hauser L."/>
            <person name="Kyrpides N."/>
            <person name="Mikhailova N."/>
            <person name="Sorokin D.Y."/>
            <person name="Muyzer G."/>
            <person name="Woyke T."/>
        </authorList>
    </citation>
    <scope>NUCLEOTIDE SEQUENCE [LARGE SCALE GENOMIC DNA]</scope>
    <source>
        <strain evidence="4">DSM 19089 / UNIQEM U267 / AHT2</strain>
    </source>
</reference>
<evidence type="ECO:0000313" key="4">
    <source>
        <dbReference type="Proteomes" id="UP000001508"/>
    </source>
</evidence>
<dbReference type="Proteomes" id="UP000001508">
    <property type="component" value="Chromosome"/>
</dbReference>
<dbReference type="EMBL" id="CP001940">
    <property type="protein sequence ID" value="ADH87305.1"/>
    <property type="molecule type" value="Genomic_DNA"/>
</dbReference>
<dbReference type="KEGG" id="dak:DaAHT2_2629"/>
<gene>
    <name evidence="2" type="ordered locus">DaAHT2_2629</name>
    <name evidence="3" type="ordered locus">DaAHT2_2645</name>
</gene>
<dbReference type="STRING" id="589865.DaAHT2_2629"/>
<dbReference type="OrthoDB" id="5421466at2"/>
<name>D6Z129_DESAT</name>
<accession>D6Z129</accession>
<evidence type="ECO:0000256" key="1">
    <source>
        <dbReference type="ARBA" id="ARBA00009981"/>
    </source>
</evidence>
<evidence type="ECO:0000313" key="3">
    <source>
        <dbReference type="EMBL" id="ADH87305.1"/>
    </source>
</evidence>
<dbReference type="Gene3D" id="3.40.1620.10">
    <property type="entry name" value="YefM-like domain"/>
    <property type="match status" value="1"/>
</dbReference>
<dbReference type="InParanoid" id="D6Z129"/>
<comment type="similarity">
    <text evidence="1">Belongs to the phD/YefM antitoxin family.</text>
</comment>
<dbReference type="AlphaFoldDB" id="D6Z129"/>
<dbReference type="SUPFAM" id="SSF143120">
    <property type="entry name" value="YefM-like"/>
    <property type="match status" value="1"/>
</dbReference>
<evidence type="ECO:0000313" key="2">
    <source>
        <dbReference type="EMBL" id="ADH87289.1"/>
    </source>
</evidence>
<dbReference type="HOGENOM" id="CLU_2507213_0_0_7"/>
<dbReference type="RefSeq" id="WP_013164795.1">
    <property type="nucleotide sequence ID" value="NC_014216.1"/>
</dbReference>
<dbReference type="eggNOG" id="COG4118">
    <property type="taxonomic scope" value="Bacteria"/>
</dbReference>
<organism evidence="2 4">
    <name type="scientific">Desulfurivibrio alkaliphilus (strain DSM 19089 / UNIQEM U267 / AHT2)</name>
    <dbReference type="NCBI Taxonomy" id="589865"/>
    <lineage>
        <taxon>Bacteria</taxon>
        <taxon>Pseudomonadati</taxon>
        <taxon>Thermodesulfobacteriota</taxon>
        <taxon>Desulfobulbia</taxon>
        <taxon>Desulfobulbales</taxon>
        <taxon>Desulfobulbaceae</taxon>
        <taxon>Desulfurivibrio</taxon>
    </lineage>
</organism>
<protein>
    <submittedName>
        <fullName evidence="2">Prevent-host-death family protein</fullName>
    </submittedName>
</protein>
<dbReference type="NCBIfam" id="TIGR01552">
    <property type="entry name" value="phd_fam"/>
    <property type="match status" value="1"/>
</dbReference>
<dbReference type="KEGG" id="dak:DaAHT2_2645"/>
<dbReference type="InterPro" id="IPR036165">
    <property type="entry name" value="YefM-like_sf"/>
</dbReference>
<sequence>MTTKAISVTEFKAHCLDMIRKVEHSGAAVELTRRGKVVARLVPAAPASGGTPPWLRLRGHGVLTAQPEDSVLKAEDFEAHGNTDR</sequence>
<keyword evidence="4" id="KW-1185">Reference proteome</keyword>
<dbReference type="EMBL" id="CP001940">
    <property type="protein sequence ID" value="ADH87289.1"/>
    <property type="molecule type" value="Genomic_DNA"/>
</dbReference>
<proteinExistence type="inferred from homology"/>